<name>A0AAV7MQL5_PLEWA</name>
<dbReference type="AlphaFoldDB" id="A0AAV7MQL5"/>
<dbReference type="EMBL" id="JANPWB010000013">
    <property type="protein sequence ID" value="KAJ1105354.1"/>
    <property type="molecule type" value="Genomic_DNA"/>
</dbReference>
<gene>
    <name evidence="1" type="ORF">NDU88_002761</name>
</gene>
<comment type="caution">
    <text evidence="1">The sequence shown here is derived from an EMBL/GenBank/DDBJ whole genome shotgun (WGS) entry which is preliminary data.</text>
</comment>
<evidence type="ECO:0000313" key="1">
    <source>
        <dbReference type="EMBL" id="KAJ1105354.1"/>
    </source>
</evidence>
<evidence type="ECO:0000313" key="2">
    <source>
        <dbReference type="Proteomes" id="UP001066276"/>
    </source>
</evidence>
<sequence length="97" mass="10892">MVPCGQPLVNTAEAILKQTVLLVKLWAQGPKLDVQKRTEYSVRPVNYERYDNGGTLGATFYQVLHYYHLSKSKSEVAHLLNYSAAIKVAILRCPTGR</sequence>
<dbReference type="Proteomes" id="UP001066276">
    <property type="component" value="Chromosome 9"/>
</dbReference>
<proteinExistence type="predicted"/>
<organism evidence="1 2">
    <name type="scientific">Pleurodeles waltl</name>
    <name type="common">Iberian ribbed newt</name>
    <dbReference type="NCBI Taxonomy" id="8319"/>
    <lineage>
        <taxon>Eukaryota</taxon>
        <taxon>Metazoa</taxon>
        <taxon>Chordata</taxon>
        <taxon>Craniata</taxon>
        <taxon>Vertebrata</taxon>
        <taxon>Euteleostomi</taxon>
        <taxon>Amphibia</taxon>
        <taxon>Batrachia</taxon>
        <taxon>Caudata</taxon>
        <taxon>Salamandroidea</taxon>
        <taxon>Salamandridae</taxon>
        <taxon>Pleurodelinae</taxon>
        <taxon>Pleurodeles</taxon>
    </lineage>
</organism>
<protein>
    <submittedName>
        <fullName evidence="1">Uncharacterized protein</fullName>
    </submittedName>
</protein>
<reference evidence="1" key="1">
    <citation type="journal article" date="2022" name="bioRxiv">
        <title>Sequencing and chromosome-scale assembly of the giantPleurodeles waltlgenome.</title>
        <authorList>
            <person name="Brown T."/>
            <person name="Elewa A."/>
            <person name="Iarovenko S."/>
            <person name="Subramanian E."/>
            <person name="Araus A.J."/>
            <person name="Petzold A."/>
            <person name="Susuki M."/>
            <person name="Suzuki K.-i.T."/>
            <person name="Hayashi T."/>
            <person name="Toyoda A."/>
            <person name="Oliveira C."/>
            <person name="Osipova E."/>
            <person name="Leigh N.D."/>
            <person name="Simon A."/>
            <person name="Yun M.H."/>
        </authorList>
    </citation>
    <scope>NUCLEOTIDE SEQUENCE</scope>
    <source>
        <strain evidence="1">20211129_DDA</strain>
        <tissue evidence="1">Liver</tissue>
    </source>
</reference>
<accession>A0AAV7MQL5</accession>
<keyword evidence="2" id="KW-1185">Reference proteome</keyword>